<dbReference type="EMBL" id="JAAAXX010000002">
    <property type="protein sequence ID" value="KAF2390847.1"/>
    <property type="molecule type" value="Genomic_DNA"/>
</dbReference>
<dbReference type="AlphaFoldDB" id="A0A6L5BTR2"/>
<dbReference type="Proteomes" id="UP000475265">
    <property type="component" value="Unassembled WGS sequence"/>
</dbReference>
<organism evidence="1 2">
    <name type="scientific">Pseudomonas frederiksbergensis</name>
    <dbReference type="NCBI Taxonomy" id="104087"/>
    <lineage>
        <taxon>Bacteria</taxon>
        <taxon>Pseudomonadati</taxon>
        <taxon>Pseudomonadota</taxon>
        <taxon>Gammaproteobacteria</taxon>
        <taxon>Pseudomonadales</taxon>
        <taxon>Pseudomonadaceae</taxon>
        <taxon>Pseudomonas</taxon>
    </lineage>
</organism>
<comment type="caution">
    <text evidence="1">The sequence shown here is derived from an EMBL/GenBank/DDBJ whole genome shotgun (WGS) entry which is preliminary data.</text>
</comment>
<sequence>MLVTIASLQQPTFHSEFSLPRKPGQYMTEYVSQELYRRMQYVSGKLEVAAKAAIDQRPDSECLFFTLPEFFWNVPWSSAQHEDDLLEHGMACMDRMPECMEVLMNGLPVDRYGKVVLLAGTCATLIKVGEGADAYFDVINYVMTTSNFKVLNDGSPEMSMWPKRYVSGIDFGKYVDSADGYWFFKLSDNVTIKVKDVSSTVAEHNSANGYGAVFSNTLIAQCPFSINVCLDYAVLENGQRDEELEKIDSKIDFLIACGMSFEDGKRYPDSVGFAVRNDGMGAGSCQFAEVKAGRITHLVPSVIVEDSLHFATLDLS</sequence>
<accession>A0A6L5BTR2</accession>
<dbReference type="RefSeq" id="WP_163912956.1">
    <property type="nucleotide sequence ID" value="NZ_JAAAXX010000002.1"/>
</dbReference>
<gene>
    <name evidence="1" type="ORF">FX983_05319</name>
</gene>
<evidence type="ECO:0000313" key="2">
    <source>
        <dbReference type="Proteomes" id="UP000475265"/>
    </source>
</evidence>
<name>A0A6L5BTR2_9PSED</name>
<proteinExistence type="predicted"/>
<protein>
    <submittedName>
        <fullName evidence="1">Uncharacterized protein</fullName>
    </submittedName>
</protein>
<evidence type="ECO:0000313" key="1">
    <source>
        <dbReference type="EMBL" id="KAF2390847.1"/>
    </source>
</evidence>
<reference evidence="1 2" key="1">
    <citation type="submission" date="2019-12" db="EMBL/GenBank/DDBJ databases">
        <title>Endophytic bacteria associated with Panax ginseng seedlings.</title>
        <authorList>
            <person name="Park J.M."/>
            <person name="Shin R."/>
            <person name="Jo S.H."/>
        </authorList>
    </citation>
    <scope>NUCLEOTIDE SEQUENCE [LARGE SCALE GENOMIC DNA]</scope>
    <source>
        <strain evidence="1 2">PgKB32</strain>
    </source>
</reference>